<dbReference type="GO" id="GO:0016787">
    <property type="term" value="F:hydrolase activity"/>
    <property type="evidence" value="ECO:0007669"/>
    <property type="project" value="UniProtKB-KW"/>
</dbReference>
<feature type="domain" description="ATP-dependent RNA helicase DDX60 PIN-like" evidence="4">
    <location>
        <begin position="105"/>
        <end position="210"/>
    </location>
</feature>
<gene>
    <name evidence="5" type="ORF">JVT61DRAFT_15098</name>
</gene>
<feature type="region of interest" description="Disordered" evidence="3">
    <location>
        <begin position="1"/>
        <end position="23"/>
    </location>
</feature>
<dbReference type="AlphaFoldDB" id="A0A8I2YSH6"/>
<protein>
    <recommendedName>
        <fullName evidence="4">ATP-dependent RNA helicase DDX60 PIN-like domain-containing protein</fullName>
    </recommendedName>
</protein>
<dbReference type="OrthoDB" id="2320933at2759"/>
<dbReference type="EMBL" id="JAGFBS010000009">
    <property type="protein sequence ID" value="KAG6377309.1"/>
    <property type="molecule type" value="Genomic_DNA"/>
</dbReference>
<feature type="compositionally biased region" description="Basic and acidic residues" evidence="3">
    <location>
        <begin position="8"/>
        <end position="17"/>
    </location>
</feature>
<keyword evidence="2" id="KW-0347">Helicase</keyword>
<evidence type="ECO:0000313" key="5">
    <source>
        <dbReference type="EMBL" id="KAG6377309.1"/>
    </source>
</evidence>
<name>A0A8I2YSH6_9AGAM</name>
<dbReference type="InterPro" id="IPR052431">
    <property type="entry name" value="SKI2_subfamily_helicases"/>
</dbReference>
<dbReference type="InterPro" id="IPR055124">
    <property type="entry name" value="PIN-like_DDX60"/>
</dbReference>
<dbReference type="PANTHER" id="PTHR44533">
    <property type="entry name" value="DEAD/H RNA HELICASE, PUTATIVE-RELATED"/>
    <property type="match status" value="1"/>
</dbReference>
<accession>A0A8I2YSH6</accession>
<dbReference type="PANTHER" id="PTHR44533:SF4">
    <property type="entry name" value="DEAD_H RNA HELICASE, PUTATIVE-RELATED"/>
    <property type="match status" value="1"/>
</dbReference>
<evidence type="ECO:0000259" key="4">
    <source>
        <dbReference type="Pfam" id="PF23002"/>
    </source>
</evidence>
<sequence>MDLEEFEVDHRGPDTTKKGASNSLSIPDALKSINAVWHAASRRARWMDLLGDYAGTERFIIDGGVLLQVHVYFANLPVFSAGHSLIQLIMDDPLLALGKSGDPSFQVLHAFHTLERTLDEFIKRSAVFDVVFWDESRHVTLQTGVGDFEEASRSLARKLLFNHLLKIRQVSVYVFTGLSDPKWREYQFLRKPMFALVNDGGTEQDKIDHFATQALPLPPCLFM</sequence>
<keyword evidence="1" id="KW-0378">Hydrolase</keyword>
<dbReference type="GO" id="GO:0004386">
    <property type="term" value="F:helicase activity"/>
    <property type="evidence" value="ECO:0007669"/>
    <property type="project" value="UniProtKB-KW"/>
</dbReference>
<dbReference type="Proteomes" id="UP000683000">
    <property type="component" value="Unassembled WGS sequence"/>
</dbReference>
<proteinExistence type="predicted"/>
<keyword evidence="2" id="KW-0547">Nucleotide-binding</keyword>
<evidence type="ECO:0000313" key="6">
    <source>
        <dbReference type="Proteomes" id="UP000683000"/>
    </source>
</evidence>
<organism evidence="5 6">
    <name type="scientific">Boletus reticuloceps</name>
    <dbReference type="NCBI Taxonomy" id="495285"/>
    <lineage>
        <taxon>Eukaryota</taxon>
        <taxon>Fungi</taxon>
        <taxon>Dikarya</taxon>
        <taxon>Basidiomycota</taxon>
        <taxon>Agaricomycotina</taxon>
        <taxon>Agaricomycetes</taxon>
        <taxon>Agaricomycetidae</taxon>
        <taxon>Boletales</taxon>
        <taxon>Boletineae</taxon>
        <taxon>Boletaceae</taxon>
        <taxon>Boletoideae</taxon>
        <taxon>Boletus</taxon>
    </lineage>
</organism>
<evidence type="ECO:0000256" key="3">
    <source>
        <dbReference type="SAM" id="MobiDB-lite"/>
    </source>
</evidence>
<evidence type="ECO:0000256" key="1">
    <source>
        <dbReference type="ARBA" id="ARBA00022801"/>
    </source>
</evidence>
<reference evidence="5" key="1">
    <citation type="submission" date="2021-03" db="EMBL/GenBank/DDBJ databases">
        <title>Evolutionary innovations through gain and loss of genes in the ectomycorrhizal Boletales.</title>
        <authorList>
            <person name="Wu G."/>
            <person name="Miyauchi S."/>
            <person name="Morin E."/>
            <person name="Yang Z.-L."/>
            <person name="Xu J."/>
            <person name="Martin F.M."/>
        </authorList>
    </citation>
    <scope>NUCLEOTIDE SEQUENCE</scope>
    <source>
        <strain evidence="5">BR01</strain>
    </source>
</reference>
<evidence type="ECO:0000256" key="2">
    <source>
        <dbReference type="ARBA" id="ARBA00022806"/>
    </source>
</evidence>
<dbReference type="Pfam" id="PF23002">
    <property type="entry name" value="PIN-like_DDX60"/>
    <property type="match status" value="1"/>
</dbReference>
<keyword evidence="2" id="KW-0067">ATP-binding</keyword>
<keyword evidence="6" id="KW-1185">Reference proteome</keyword>
<dbReference type="GO" id="GO:0005737">
    <property type="term" value="C:cytoplasm"/>
    <property type="evidence" value="ECO:0007669"/>
    <property type="project" value="TreeGrafter"/>
</dbReference>
<comment type="caution">
    <text evidence="5">The sequence shown here is derived from an EMBL/GenBank/DDBJ whole genome shotgun (WGS) entry which is preliminary data.</text>
</comment>